<proteinExistence type="inferred from homology"/>
<organism evidence="14 15">
    <name type="scientific">Litorihabitans aurantiacus</name>
    <dbReference type="NCBI Taxonomy" id="1930061"/>
    <lineage>
        <taxon>Bacteria</taxon>
        <taxon>Bacillati</taxon>
        <taxon>Actinomycetota</taxon>
        <taxon>Actinomycetes</taxon>
        <taxon>Micrococcales</taxon>
        <taxon>Beutenbergiaceae</taxon>
        <taxon>Litorihabitans</taxon>
    </lineage>
</organism>
<evidence type="ECO:0000256" key="11">
    <source>
        <dbReference type="SAM" id="Phobius"/>
    </source>
</evidence>
<evidence type="ECO:0000256" key="10">
    <source>
        <dbReference type="ARBA" id="ARBA00023136"/>
    </source>
</evidence>
<dbReference type="GO" id="GO:0006508">
    <property type="term" value="P:proteolysis"/>
    <property type="evidence" value="ECO:0007669"/>
    <property type="project" value="UniProtKB-KW"/>
</dbReference>
<name>A0AA37XEP2_9MICO</name>
<comment type="similarity">
    <text evidence="3">Belongs to the peptidase M50B family.</text>
</comment>
<accession>A0AA37XEP2</accession>
<dbReference type="GO" id="GO:0016020">
    <property type="term" value="C:membrane"/>
    <property type="evidence" value="ECO:0007669"/>
    <property type="project" value="UniProtKB-SubCell"/>
</dbReference>
<keyword evidence="5 11" id="KW-0812">Transmembrane</keyword>
<comment type="cofactor">
    <cofactor evidence="1">
        <name>Zn(2+)</name>
        <dbReference type="ChEBI" id="CHEBI:29105"/>
    </cofactor>
</comment>
<dbReference type="Gene3D" id="2.30.42.10">
    <property type="match status" value="1"/>
</dbReference>
<evidence type="ECO:0000256" key="7">
    <source>
        <dbReference type="ARBA" id="ARBA00022833"/>
    </source>
</evidence>
<dbReference type="InterPro" id="IPR004387">
    <property type="entry name" value="Pept_M50_Zn"/>
</dbReference>
<evidence type="ECO:0000256" key="3">
    <source>
        <dbReference type="ARBA" id="ARBA00007931"/>
    </source>
</evidence>
<evidence type="ECO:0000256" key="9">
    <source>
        <dbReference type="ARBA" id="ARBA00023049"/>
    </source>
</evidence>
<comment type="subcellular location">
    <subcellularLocation>
        <location evidence="2">Membrane</location>
        <topology evidence="2">Multi-pass membrane protein</topology>
    </subcellularLocation>
</comment>
<dbReference type="SUPFAM" id="SSF50156">
    <property type="entry name" value="PDZ domain-like"/>
    <property type="match status" value="1"/>
</dbReference>
<dbReference type="InterPro" id="IPR036034">
    <property type="entry name" value="PDZ_sf"/>
</dbReference>
<reference evidence="14" key="2">
    <citation type="submission" date="2023-02" db="EMBL/GenBank/DDBJ databases">
        <authorList>
            <person name="Sun Q."/>
            <person name="Mori K."/>
        </authorList>
    </citation>
    <scope>NUCLEOTIDE SEQUENCE</scope>
    <source>
        <strain evidence="14">NBRC 112290</strain>
    </source>
</reference>
<keyword evidence="8 11" id="KW-1133">Transmembrane helix</keyword>
<evidence type="ECO:0000256" key="2">
    <source>
        <dbReference type="ARBA" id="ARBA00004141"/>
    </source>
</evidence>
<evidence type="ECO:0000313" key="15">
    <source>
        <dbReference type="Proteomes" id="UP001157161"/>
    </source>
</evidence>
<feature type="transmembrane region" description="Helical" evidence="11">
    <location>
        <begin position="263"/>
        <end position="284"/>
    </location>
</feature>
<dbReference type="PANTHER" id="PTHR42837">
    <property type="entry name" value="REGULATOR OF SIGMA-E PROTEASE RSEP"/>
    <property type="match status" value="1"/>
</dbReference>
<comment type="caution">
    <text evidence="14">The sequence shown here is derived from an EMBL/GenBank/DDBJ whole genome shotgun (WGS) entry which is preliminary data.</text>
</comment>
<dbReference type="EMBL" id="BSUM01000001">
    <property type="protein sequence ID" value="GMA31789.1"/>
    <property type="molecule type" value="Genomic_DNA"/>
</dbReference>
<evidence type="ECO:0000259" key="13">
    <source>
        <dbReference type="Pfam" id="PF02163"/>
    </source>
</evidence>
<dbReference type="Pfam" id="PF02163">
    <property type="entry name" value="Peptidase_M50"/>
    <property type="match status" value="1"/>
</dbReference>
<dbReference type="PANTHER" id="PTHR42837:SF2">
    <property type="entry name" value="MEMBRANE METALLOPROTEASE ARASP2, CHLOROPLASTIC-RELATED"/>
    <property type="match status" value="1"/>
</dbReference>
<evidence type="ECO:0000256" key="1">
    <source>
        <dbReference type="ARBA" id="ARBA00001947"/>
    </source>
</evidence>
<keyword evidence="12" id="KW-0732">Signal</keyword>
<gene>
    <name evidence="14" type="ORF">GCM10025875_17810</name>
</gene>
<dbReference type="Proteomes" id="UP001157161">
    <property type="component" value="Unassembled WGS sequence"/>
</dbReference>
<feature type="domain" description="Peptidase M50" evidence="13">
    <location>
        <begin position="2"/>
        <end position="247"/>
    </location>
</feature>
<dbReference type="AlphaFoldDB" id="A0AA37XEP2"/>
<reference evidence="14" key="1">
    <citation type="journal article" date="2014" name="Int. J. Syst. Evol. Microbiol.">
        <title>Complete genome sequence of Corynebacterium casei LMG S-19264T (=DSM 44701T), isolated from a smear-ripened cheese.</title>
        <authorList>
            <consortium name="US DOE Joint Genome Institute (JGI-PGF)"/>
            <person name="Walter F."/>
            <person name="Albersmeier A."/>
            <person name="Kalinowski J."/>
            <person name="Ruckert C."/>
        </authorList>
    </citation>
    <scope>NUCLEOTIDE SEQUENCE</scope>
    <source>
        <strain evidence="14">NBRC 112290</strain>
    </source>
</reference>
<evidence type="ECO:0000256" key="8">
    <source>
        <dbReference type="ARBA" id="ARBA00022989"/>
    </source>
</evidence>
<evidence type="ECO:0000256" key="4">
    <source>
        <dbReference type="ARBA" id="ARBA00022670"/>
    </source>
</evidence>
<sequence length="293" mass="30032">MLAFVLLAVALMGIGVPTATTTLGTVSPCLPAAGESECTDADVPAPAAAAGLEVGDVLVSWNGVAATEWAAVQQAIRDGGTAPAVVVVERDGVRQELEVSPVTAERQVEGPDGAVVTQDIPVVGISPEQVLEPVGPGEFVSSFATGVVETFRIVVTFPAHLGRLVSSTFGDAEREPGVVGLVGVGRLAGEVTSTPTDFGAAGAALTLLQVLSSLNLALFAFNMVPLLPLDGGHIAGALWEAVRRRVARWRGRPDPGPVDSARLLPLTYVVAVGLVAVFVLLTIADVVDPLRLV</sequence>
<feature type="chain" id="PRO_5041318327" description="Peptidase M50 domain-containing protein" evidence="12">
    <location>
        <begin position="20"/>
        <end position="293"/>
    </location>
</feature>
<keyword evidence="6" id="KW-0378">Hydrolase</keyword>
<keyword evidence="7" id="KW-0862">Zinc</keyword>
<dbReference type="GO" id="GO:0004222">
    <property type="term" value="F:metalloendopeptidase activity"/>
    <property type="evidence" value="ECO:0007669"/>
    <property type="project" value="InterPro"/>
</dbReference>
<protein>
    <recommendedName>
        <fullName evidence="13">Peptidase M50 domain-containing protein</fullName>
    </recommendedName>
</protein>
<keyword evidence="10 11" id="KW-0472">Membrane</keyword>
<dbReference type="InterPro" id="IPR008915">
    <property type="entry name" value="Peptidase_M50"/>
</dbReference>
<evidence type="ECO:0000313" key="14">
    <source>
        <dbReference type="EMBL" id="GMA31789.1"/>
    </source>
</evidence>
<keyword evidence="9" id="KW-0482">Metalloprotease</keyword>
<evidence type="ECO:0000256" key="12">
    <source>
        <dbReference type="SAM" id="SignalP"/>
    </source>
</evidence>
<feature type="signal peptide" evidence="12">
    <location>
        <begin position="1"/>
        <end position="19"/>
    </location>
</feature>
<feature type="transmembrane region" description="Helical" evidence="11">
    <location>
        <begin position="216"/>
        <end position="242"/>
    </location>
</feature>
<keyword evidence="15" id="KW-1185">Reference proteome</keyword>
<keyword evidence="4" id="KW-0645">Protease</keyword>
<evidence type="ECO:0000256" key="5">
    <source>
        <dbReference type="ARBA" id="ARBA00022692"/>
    </source>
</evidence>
<evidence type="ECO:0000256" key="6">
    <source>
        <dbReference type="ARBA" id="ARBA00022801"/>
    </source>
</evidence>